<keyword evidence="12" id="KW-1185">Reference proteome</keyword>
<evidence type="ECO:0000256" key="3">
    <source>
        <dbReference type="ARBA" id="ARBA00022692"/>
    </source>
</evidence>
<evidence type="ECO:0008006" key="13">
    <source>
        <dbReference type="Google" id="ProtNLM"/>
    </source>
</evidence>
<evidence type="ECO:0000259" key="9">
    <source>
        <dbReference type="PROSITE" id="PS50893"/>
    </source>
</evidence>
<dbReference type="GO" id="GO:0005524">
    <property type="term" value="F:ATP binding"/>
    <property type="evidence" value="ECO:0007669"/>
    <property type="project" value="UniProtKB-KW"/>
</dbReference>
<dbReference type="SUPFAM" id="SSF52540">
    <property type="entry name" value="P-loop containing nucleoside triphosphate hydrolases"/>
    <property type="match status" value="2"/>
</dbReference>
<dbReference type="Pfam" id="PF00005">
    <property type="entry name" value="ABC_tran"/>
    <property type="match status" value="2"/>
</dbReference>
<dbReference type="Gene3D" id="3.40.50.300">
    <property type="entry name" value="P-loop containing nucleotide triphosphate hydrolases"/>
    <property type="match status" value="2"/>
</dbReference>
<dbReference type="CDD" id="cd03250">
    <property type="entry name" value="ABCC_MRP_domain1"/>
    <property type="match status" value="1"/>
</dbReference>
<dbReference type="FunFam" id="1.20.1560.10:FF:000026">
    <property type="entry name" value="Multidrug resistance-associated protein lethal(2)03659"/>
    <property type="match status" value="1"/>
</dbReference>
<feature type="transmembrane region" description="Helical" evidence="8">
    <location>
        <begin position="235"/>
        <end position="253"/>
    </location>
</feature>
<feature type="transmembrane region" description="Helical" evidence="8">
    <location>
        <begin position="325"/>
        <end position="341"/>
    </location>
</feature>
<feature type="transmembrane region" description="Helical" evidence="8">
    <location>
        <begin position="133"/>
        <end position="158"/>
    </location>
</feature>
<dbReference type="FunFam" id="3.40.50.300:FF:000482">
    <property type="entry name" value="Multidrug resistance-associated protein member 4"/>
    <property type="match status" value="1"/>
</dbReference>
<dbReference type="OrthoDB" id="6500128at2759"/>
<dbReference type="InterPro" id="IPR027417">
    <property type="entry name" value="P-loop_NTPase"/>
</dbReference>
<keyword evidence="6 8" id="KW-1133">Transmembrane helix</keyword>
<dbReference type="PANTHER" id="PTHR24223:SF448">
    <property type="entry name" value="FI20146P1-RELATED"/>
    <property type="match status" value="1"/>
</dbReference>
<reference evidence="11" key="1">
    <citation type="submission" date="2021-12" db="EMBL/GenBank/DDBJ databases">
        <authorList>
            <person name="King R."/>
        </authorList>
    </citation>
    <scope>NUCLEOTIDE SEQUENCE</scope>
</reference>
<dbReference type="CDD" id="cd03244">
    <property type="entry name" value="ABCC_MRP_domain2"/>
    <property type="match status" value="1"/>
</dbReference>
<dbReference type="PROSITE" id="PS50893">
    <property type="entry name" value="ABC_TRANSPORTER_2"/>
    <property type="match status" value="2"/>
</dbReference>
<accession>A0A9P0B607</accession>
<feature type="transmembrane region" description="Helical" evidence="8">
    <location>
        <begin position="996"/>
        <end position="1014"/>
    </location>
</feature>
<dbReference type="GO" id="GO:0016020">
    <property type="term" value="C:membrane"/>
    <property type="evidence" value="ECO:0007669"/>
    <property type="project" value="UniProtKB-SubCell"/>
</dbReference>
<dbReference type="InterPro" id="IPR011527">
    <property type="entry name" value="ABC1_TM_dom"/>
</dbReference>
<dbReference type="SMART" id="SM00382">
    <property type="entry name" value="AAA"/>
    <property type="match status" value="2"/>
</dbReference>
<dbReference type="Proteomes" id="UP001154078">
    <property type="component" value="Chromosome 5"/>
</dbReference>
<feature type="transmembrane region" description="Helical" evidence="8">
    <location>
        <begin position="786"/>
        <end position="811"/>
    </location>
</feature>
<evidence type="ECO:0000256" key="6">
    <source>
        <dbReference type="ARBA" id="ARBA00022989"/>
    </source>
</evidence>
<dbReference type="InterPro" id="IPR050173">
    <property type="entry name" value="ABC_transporter_C-like"/>
</dbReference>
<name>A0A9P0B607_BRAAE</name>
<keyword evidence="7 8" id="KW-0472">Membrane</keyword>
<evidence type="ECO:0000259" key="10">
    <source>
        <dbReference type="PROSITE" id="PS50929"/>
    </source>
</evidence>
<dbReference type="InterPro" id="IPR003593">
    <property type="entry name" value="AAA+_ATPase"/>
</dbReference>
<dbReference type="InterPro" id="IPR003439">
    <property type="entry name" value="ABC_transporter-like_ATP-bd"/>
</dbReference>
<keyword evidence="2" id="KW-0813">Transport</keyword>
<dbReference type="PROSITE" id="PS50929">
    <property type="entry name" value="ABC_TM1F"/>
    <property type="match status" value="2"/>
</dbReference>
<feature type="domain" description="ABC transmembrane type-1" evidence="10">
    <location>
        <begin position="101"/>
        <end position="360"/>
    </location>
</feature>
<organism evidence="11 12">
    <name type="scientific">Brassicogethes aeneus</name>
    <name type="common">Rape pollen beetle</name>
    <name type="synonym">Meligethes aeneus</name>
    <dbReference type="NCBI Taxonomy" id="1431903"/>
    <lineage>
        <taxon>Eukaryota</taxon>
        <taxon>Metazoa</taxon>
        <taxon>Ecdysozoa</taxon>
        <taxon>Arthropoda</taxon>
        <taxon>Hexapoda</taxon>
        <taxon>Insecta</taxon>
        <taxon>Pterygota</taxon>
        <taxon>Neoptera</taxon>
        <taxon>Endopterygota</taxon>
        <taxon>Coleoptera</taxon>
        <taxon>Polyphaga</taxon>
        <taxon>Cucujiformia</taxon>
        <taxon>Nitidulidae</taxon>
        <taxon>Meligethinae</taxon>
        <taxon>Brassicogethes</taxon>
    </lineage>
</organism>
<dbReference type="SUPFAM" id="SSF90123">
    <property type="entry name" value="ABC transporter transmembrane region"/>
    <property type="match status" value="2"/>
</dbReference>
<dbReference type="EMBL" id="OV121136">
    <property type="protein sequence ID" value="CAH0557333.1"/>
    <property type="molecule type" value="Genomic_DNA"/>
</dbReference>
<dbReference type="GO" id="GO:0140359">
    <property type="term" value="F:ABC-type transporter activity"/>
    <property type="evidence" value="ECO:0007669"/>
    <property type="project" value="InterPro"/>
</dbReference>
<dbReference type="Gene3D" id="1.20.1560.10">
    <property type="entry name" value="ABC transporter type 1, transmembrane domain"/>
    <property type="match status" value="2"/>
</dbReference>
<sequence>MDDSAFDELKKKNVHPKQKAGFLSKLFFCWGFSILYKGCKKELDEDDLYKPLKEHESHKLGDRLEDFWKQEKSTNKHPKLWRAIWNMFKKEIIGYGVLQFFLEFCLRLSQPLAIGQLMNYYQPNQISVTLNEAYMYAAFIVLTSFLGVLVSHCCLFGLQSLGMKIRIACCSLIYRKSLRLSKAALGKTTIGQMVNLLSNDVNRFDDIGTNFHYLWLAPIETGVIMYLMYRVVGLTSLAGFSLLVIFIPLQMFMGKLTSIYRLRTAIKTDERVRLMGEIISGIQVIKMYTWEESFTKLVEFVRKCEIKQIRSTSYLRALHVSYNKFITRTAVFLCILVYSLMGNRPNAEYVYVVFSFYNILKDTVTTKFPQAVASLAETIVSINRIQDFLSFEEIKKSKLDSGSKKKSPPYTSTPLDKDPILKNLNGIVMQRAYAKWHPNLTEETISNINFSVGMGELAAIVGPVGSGKSSFLCTILKELPLSRGSVDVGGTISYASQEPWLFAGTIKQNILFGEKWNKSKYEKVVKVCALERDFEQLPYGDRSIVGDKGVTISGGQRARINLARAIYKDADVYLLDDPLSAVDTFVGKQLFQDCISEYLKNKCTILITHQLQYLRNVDKICLMENGKIVITGNYEELKNSGKDFSTLLNDHLEDDKNDDTIDEESLKQKKISITDEPSEIKEQKSIGGINSRVYKSYLRACGGWFPTILVALLFGVSQAMSSGADYFISFWVNLEQTRLENEIVNDTFYRSYFDDVLVEEEVETVLGDRLLRQQKIDQFFTTEHCFYIYSFTVGGVIIAILIRSMSFYALCMKASTKLHNKMFHKVIKGTMQFFNTNSTGRILNRFSKDMGAVDEVLPYVMIDTMQIAMNVIAINVIIALVNPWILISTMIILGLFYVYRSIYLASSRNIKRMEATTRSPVFSHINASLQGLTTIRAYGAQEVLKKEFDTHQDLHSSAFYLFVSCNRTFGFWLDFHCVIYLALITLSMFFLGDEAYGGNVGLAITQAMSLTGMFQWGMRQWSELENCMTSVERIVEFTDIHQEGAADKPLTQNAWPKEGNVEFKSVYLKYGPSDPFVLNNLIFDIKSGEKVGIVGRTGAGKSSIISALFRLADFEGLIIIDGISTKDLPLHSIRSKISIIPQEPVLFSGTLRSNLDPFSEHTDSDLWSALEEVELKAVVSDFPSGLDSKVSEGGSNFSVGQRQLICLARAIVRKNNILVLDEATANVDPKTDAMIQNTIRTKFSQCTVLTIAHRLHTVMDSDKVIVMDEGRVAQFGHPFMLLQDIHGIFYGLVRQTGKSMSEHLAEIAEKSFYSKEEAK</sequence>
<feature type="domain" description="ABC transporter" evidence="9">
    <location>
        <begin position="427"/>
        <end position="650"/>
    </location>
</feature>
<evidence type="ECO:0000256" key="1">
    <source>
        <dbReference type="ARBA" id="ARBA00004141"/>
    </source>
</evidence>
<feature type="domain" description="ABC transmembrane type-1" evidence="10">
    <location>
        <begin position="708"/>
        <end position="1026"/>
    </location>
</feature>
<dbReference type="PROSITE" id="PS00211">
    <property type="entry name" value="ABC_TRANSPORTER_1"/>
    <property type="match status" value="2"/>
</dbReference>
<feature type="transmembrane region" description="Helical" evidence="8">
    <location>
        <begin position="92"/>
        <end position="113"/>
    </location>
</feature>
<dbReference type="InterPro" id="IPR017871">
    <property type="entry name" value="ABC_transporter-like_CS"/>
</dbReference>
<evidence type="ECO:0000256" key="8">
    <source>
        <dbReference type="SAM" id="Phobius"/>
    </source>
</evidence>
<evidence type="ECO:0000256" key="2">
    <source>
        <dbReference type="ARBA" id="ARBA00022448"/>
    </source>
</evidence>
<evidence type="ECO:0000313" key="12">
    <source>
        <dbReference type="Proteomes" id="UP001154078"/>
    </source>
</evidence>
<dbReference type="FunFam" id="3.40.50.300:FF:000163">
    <property type="entry name" value="Multidrug resistance-associated protein member 4"/>
    <property type="match status" value="1"/>
</dbReference>
<keyword evidence="4" id="KW-0547">Nucleotide-binding</keyword>
<keyword evidence="3 8" id="KW-0812">Transmembrane</keyword>
<evidence type="ECO:0000256" key="7">
    <source>
        <dbReference type="ARBA" id="ARBA00023136"/>
    </source>
</evidence>
<gene>
    <name evidence="11" type="ORF">MELIAE_LOCUS8077</name>
</gene>
<dbReference type="Pfam" id="PF00664">
    <property type="entry name" value="ABC_membrane"/>
    <property type="match status" value="2"/>
</dbReference>
<feature type="domain" description="ABC transporter" evidence="9">
    <location>
        <begin position="1061"/>
        <end position="1294"/>
    </location>
</feature>
<keyword evidence="5" id="KW-0067">ATP-binding</keyword>
<dbReference type="FunFam" id="1.20.1560.10:FF:000014">
    <property type="entry name" value="Multidrug resistance-associated protein member 4"/>
    <property type="match status" value="1"/>
</dbReference>
<dbReference type="PANTHER" id="PTHR24223">
    <property type="entry name" value="ATP-BINDING CASSETTE SUB-FAMILY C"/>
    <property type="match status" value="1"/>
</dbReference>
<protein>
    <recommendedName>
        <fullName evidence="13">Multidrug resistance-associated protein lethal(2)03659</fullName>
    </recommendedName>
</protein>
<dbReference type="InterPro" id="IPR036640">
    <property type="entry name" value="ABC1_TM_sf"/>
</dbReference>
<evidence type="ECO:0000313" key="11">
    <source>
        <dbReference type="EMBL" id="CAH0557333.1"/>
    </source>
</evidence>
<dbReference type="GO" id="GO:0016887">
    <property type="term" value="F:ATP hydrolysis activity"/>
    <property type="evidence" value="ECO:0007669"/>
    <property type="project" value="InterPro"/>
</dbReference>
<evidence type="ECO:0000256" key="4">
    <source>
        <dbReference type="ARBA" id="ARBA00022741"/>
    </source>
</evidence>
<feature type="transmembrane region" description="Helical" evidence="8">
    <location>
        <begin position="969"/>
        <end position="990"/>
    </location>
</feature>
<evidence type="ECO:0000256" key="5">
    <source>
        <dbReference type="ARBA" id="ARBA00022840"/>
    </source>
</evidence>
<proteinExistence type="predicted"/>
<comment type="subcellular location">
    <subcellularLocation>
        <location evidence="1">Membrane</location>
        <topology evidence="1">Multi-pass membrane protein</topology>
    </subcellularLocation>
</comment>